<dbReference type="Gene3D" id="3.30.230.10">
    <property type="match status" value="1"/>
</dbReference>
<dbReference type="InterPro" id="IPR006205">
    <property type="entry name" value="Mev_gal_kin"/>
</dbReference>
<evidence type="ECO:0000256" key="12">
    <source>
        <dbReference type="ARBA" id="ARBA00029438"/>
    </source>
</evidence>
<dbReference type="InterPro" id="IPR014721">
    <property type="entry name" value="Ribsml_uS5_D2-typ_fold_subgr"/>
</dbReference>
<dbReference type="GO" id="GO:0005524">
    <property type="term" value="F:ATP binding"/>
    <property type="evidence" value="ECO:0007669"/>
    <property type="project" value="UniProtKB-KW"/>
</dbReference>
<dbReference type="GO" id="GO:0005829">
    <property type="term" value="C:cytosol"/>
    <property type="evidence" value="ECO:0007669"/>
    <property type="project" value="TreeGrafter"/>
</dbReference>
<dbReference type="PANTHER" id="PTHR43290">
    <property type="entry name" value="MEVALONATE KINASE"/>
    <property type="match status" value="1"/>
</dbReference>
<gene>
    <name evidence="14" type="ORF">CSA60_00290</name>
</gene>
<keyword evidence="11" id="KW-0443">Lipid metabolism</keyword>
<dbReference type="InterPro" id="IPR006204">
    <property type="entry name" value="GHMP_kinase_N_dom"/>
</dbReference>
<organism evidence="14 15">
    <name type="scientific">Neptuniibacter caesariensis</name>
    <dbReference type="NCBI Taxonomy" id="207954"/>
    <lineage>
        <taxon>Bacteria</taxon>
        <taxon>Pseudomonadati</taxon>
        <taxon>Pseudomonadota</taxon>
        <taxon>Gammaproteobacteria</taxon>
        <taxon>Oceanospirillales</taxon>
        <taxon>Oceanospirillaceae</taxon>
        <taxon>Neptuniibacter</taxon>
    </lineage>
</organism>
<evidence type="ECO:0000256" key="11">
    <source>
        <dbReference type="ARBA" id="ARBA00023098"/>
    </source>
</evidence>
<dbReference type="PANTHER" id="PTHR43290:SF2">
    <property type="entry name" value="MEVALONATE KINASE"/>
    <property type="match status" value="1"/>
</dbReference>
<evidence type="ECO:0000259" key="13">
    <source>
        <dbReference type="Pfam" id="PF00288"/>
    </source>
</evidence>
<evidence type="ECO:0000256" key="8">
    <source>
        <dbReference type="ARBA" id="ARBA00022777"/>
    </source>
</evidence>
<dbReference type="PRINTS" id="PR00959">
    <property type="entry name" value="MEVGALKINASE"/>
</dbReference>
<reference evidence="14 15" key="1">
    <citation type="submission" date="2017-10" db="EMBL/GenBank/DDBJ databases">
        <title>Novel microbial diversity and functional potential in the marine mammal oral microbiome.</title>
        <authorList>
            <person name="Dudek N.K."/>
            <person name="Sun C.L."/>
            <person name="Burstein D."/>
            <person name="Kantor R.S."/>
            <person name="Aliaga Goltsman D.S."/>
            <person name="Bik E.M."/>
            <person name="Thomas B.C."/>
            <person name="Banfield J.F."/>
            <person name="Relman D.A."/>
        </authorList>
    </citation>
    <scope>NUCLEOTIDE SEQUENCE [LARGE SCALE GENOMIC DNA]</scope>
    <source>
        <strain evidence="14">DOLJORAL78_47_21</strain>
    </source>
</reference>
<dbReference type="Gene3D" id="3.30.70.890">
    <property type="entry name" value="GHMP kinase, C-terminal domain"/>
    <property type="match status" value="1"/>
</dbReference>
<name>A0A2G6JQ01_NEPCE</name>
<dbReference type="InterPro" id="IPR036554">
    <property type="entry name" value="GHMP_kinase_C_sf"/>
</dbReference>
<feature type="domain" description="GHMP kinase N-terminal" evidence="13">
    <location>
        <begin position="100"/>
        <end position="171"/>
    </location>
</feature>
<dbReference type="InterPro" id="IPR020568">
    <property type="entry name" value="Ribosomal_Su5_D2-typ_SF"/>
</dbReference>
<evidence type="ECO:0000256" key="1">
    <source>
        <dbReference type="ARBA" id="ARBA00004496"/>
    </source>
</evidence>
<comment type="pathway">
    <text evidence="12">Isoprenoid biosynthesis; isopentenyl diphosphate biosynthesis via mevalonate pathway; isopentenyl diphosphate from (R)-mevalonate: step 1/3.</text>
</comment>
<dbReference type="Proteomes" id="UP000243469">
    <property type="component" value="Unassembled WGS sequence"/>
</dbReference>
<accession>A0A2G6JQ01</accession>
<sequence length="327" mass="35357">MKACAPGKLILSGEHSVVYGAPAIAVAVDRQVTASFLADDSGLLTISSDLLGEQVFQLSDLEYCRDQADRRFKLFEQGKLRITDVLSSPFDLMAYVLVQAGFSGSGHLQLRSDIPAGAGMGSSAAVIAALLRLSEATPMPQQDFFRLVRYCERLQHGRGSAIDAAAVTLGGLVKIEGEQLQPLNLQLDHRWYIWDSGQPESTTGETVAEVRKHFHKSSIWQQFADVTEKLIFALQEAKSSVAGLIQQNQQLLLEIGVVPAAVQHKIDQLQRLGASAKVCGAGAISGEQGGQVLVYLPDNNPEEISTEMQATLQCLQQAKRGASRVND</sequence>
<evidence type="ECO:0000256" key="4">
    <source>
        <dbReference type="ARBA" id="ARBA00022490"/>
    </source>
</evidence>
<comment type="similarity">
    <text evidence="2">Belongs to the GHMP kinase family. Mevalonate kinase subfamily.</text>
</comment>
<evidence type="ECO:0000256" key="5">
    <source>
        <dbReference type="ARBA" id="ARBA00022516"/>
    </source>
</evidence>
<dbReference type="Pfam" id="PF00288">
    <property type="entry name" value="GHMP_kinases_N"/>
    <property type="match status" value="1"/>
</dbReference>
<keyword evidence="6" id="KW-0808">Transferase</keyword>
<evidence type="ECO:0000256" key="9">
    <source>
        <dbReference type="ARBA" id="ARBA00022840"/>
    </source>
</evidence>
<keyword evidence="9" id="KW-0067">ATP-binding</keyword>
<evidence type="ECO:0000313" key="15">
    <source>
        <dbReference type="Proteomes" id="UP000243469"/>
    </source>
</evidence>
<keyword evidence="5" id="KW-0444">Lipid biosynthesis</keyword>
<evidence type="ECO:0000256" key="2">
    <source>
        <dbReference type="ARBA" id="ARBA00006495"/>
    </source>
</evidence>
<dbReference type="InterPro" id="IPR006203">
    <property type="entry name" value="GHMP_knse_ATP-bd_CS"/>
</dbReference>
<keyword evidence="10" id="KW-0460">Magnesium</keyword>
<dbReference type="SUPFAM" id="SSF54211">
    <property type="entry name" value="Ribosomal protein S5 domain 2-like"/>
    <property type="match status" value="1"/>
</dbReference>
<dbReference type="AlphaFoldDB" id="A0A2G6JQ01"/>
<keyword evidence="8 14" id="KW-0418">Kinase</keyword>
<keyword evidence="7" id="KW-0547">Nucleotide-binding</keyword>
<dbReference type="UniPathway" id="UPA00057">
    <property type="reaction ID" value="UER00098"/>
</dbReference>
<dbReference type="SUPFAM" id="SSF55060">
    <property type="entry name" value="GHMP Kinase, C-terminal domain"/>
    <property type="match status" value="1"/>
</dbReference>
<dbReference type="GO" id="GO:0004496">
    <property type="term" value="F:mevalonate kinase activity"/>
    <property type="evidence" value="ECO:0007669"/>
    <property type="project" value="UniProtKB-EC"/>
</dbReference>
<evidence type="ECO:0000256" key="7">
    <source>
        <dbReference type="ARBA" id="ARBA00022741"/>
    </source>
</evidence>
<dbReference type="EC" id="2.7.1.36" evidence="3"/>
<evidence type="ECO:0000256" key="10">
    <source>
        <dbReference type="ARBA" id="ARBA00022842"/>
    </source>
</evidence>
<dbReference type="EMBL" id="PDSH01000004">
    <property type="protein sequence ID" value="PIE25478.1"/>
    <property type="molecule type" value="Genomic_DNA"/>
</dbReference>
<evidence type="ECO:0000256" key="3">
    <source>
        <dbReference type="ARBA" id="ARBA00012103"/>
    </source>
</evidence>
<comment type="caution">
    <text evidence="14">The sequence shown here is derived from an EMBL/GenBank/DDBJ whole genome shotgun (WGS) entry which is preliminary data.</text>
</comment>
<proteinExistence type="inferred from homology"/>
<dbReference type="GO" id="GO:0019287">
    <property type="term" value="P:isopentenyl diphosphate biosynthetic process, mevalonate pathway"/>
    <property type="evidence" value="ECO:0007669"/>
    <property type="project" value="UniProtKB-UniPathway"/>
</dbReference>
<comment type="subcellular location">
    <subcellularLocation>
        <location evidence="1">Cytoplasm</location>
    </subcellularLocation>
</comment>
<protein>
    <recommendedName>
        <fullName evidence="3">mevalonate kinase</fullName>
        <ecNumber evidence="3">2.7.1.36</ecNumber>
    </recommendedName>
</protein>
<evidence type="ECO:0000256" key="6">
    <source>
        <dbReference type="ARBA" id="ARBA00022679"/>
    </source>
</evidence>
<dbReference type="PROSITE" id="PS00627">
    <property type="entry name" value="GHMP_KINASES_ATP"/>
    <property type="match status" value="1"/>
</dbReference>
<keyword evidence="4" id="KW-0963">Cytoplasm</keyword>
<evidence type="ECO:0000313" key="14">
    <source>
        <dbReference type="EMBL" id="PIE25478.1"/>
    </source>
</evidence>